<dbReference type="SUPFAM" id="SSF46548">
    <property type="entry name" value="alpha-helical ferredoxin"/>
    <property type="match status" value="1"/>
</dbReference>
<evidence type="ECO:0000313" key="7">
    <source>
        <dbReference type="EMBL" id="GBF34656.1"/>
    </source>
</evidence>
<keyword evidence="1" id="KW-0004">4Fe-4S</keyword>
<evidence type="ECO:0000259" key="6">
    <source>
        <dbReference type="PROSITE" id="PS51379"/>
    </source>
</evidence>
<evidence type="ECO:0000256" key="5">
    <source>
        <dbReference type="ARBA" id="ARBA00023014"/>
    </source>
</evidence>
<keyword evidence="2" id="KW-0479">Metal-binding</keyword>
<dbReference type="InterPro" id="IPR051460">
    <property type="entry name" value="HdrC_iron-sulfur_subunit"/>
</dbReference>
<comment type="caution">
    <text evidence="7">The sequence shown here is derived from an EMBL/GenBank/DDBJ whole genome shotgun (WGS) entry which is preliminary data.</text>
</comment>
<evidence type="ECO:0000256" key="4">
    <source>
        <dbReference type="ARBA" id="ARBA00023004"/>
    </source>
</evidence>
<accession>A0A2L2XK41</accession>
<dbReference type="PROSITE" id="PS00198">
    <property type="entry name" value="4FE4S_FER_1"/>
    <property type="match status" value="1"/>
</dbReference>
<dbReference type="AlphaFoldDB" id="A0A2L2XK41"/>
<dbReference type="PANTHER" id="PTHR43255">
    <property type="entry name" value="IRON-SULFUR-BINDING OXIDOREDUCTASE FADF-RELATED-RELATED"/>
    <property type="match status" value="1"/>
</dbReference>
<dbReference type="InterPro" id="IPR017900">
    <property type="entry name" value="4Fe4S_Fe_S_CS"/>
</dbReference>
<dbReference type="Gene3D" id="1.10.1060.10">
    <property type="entry name" value="Alpha-helical ferredoxin"/>
    <property type="match status" value="1"/>
</dbReference>
<name>A0A2L2XK41_9FIRM</name>
<dbReference type="InterPro" id="IPR004017">
    <property type="entry name" value="Cys_rich_dom"/>
</dbReference>
<dbReference type="PROSITE" id="PS51379">
    <property type="entry name" value="4FE4S_FER_2"/>
    <property type="match status" value="1"/>
</dbReference>
<keyword evidence="4" id="KW-0408">Iron</keyword>
<dbReference type="Proteomes" id="UP000239549">
    <property type="component" value="Unassembled WGS sequence"/>
</dbReference>
<keyword evidence="8" id="KW-1185">Reference proteome</keyword>
<organism evidence="7 8">
    <name type="scientific">Desulfocucumis palustris</name>
    <dbReference type="NCBI Taxonomy" id="1898651"/>
    <lineage>
        <taxon>Bacteria</taxon>
        <taxon>Bacillati</taxon>
        <taxon>Bacillota</taxon>
        <taxon>Clostridia</taxon>
        <taxon>Eubacteriales</taxon>
        <taxon>Desulfocucumaceae</taxon>
        <taxon>Desulfocucumis</taxon>
    </lineage>
</organism>
<dbReference type="EMBL" id="BFAV01000149">
    <property type="protein sequence ID" value="GBF34656.1"/>
    <property type="molecule type" value="Genomic_DNA"/>
</dbReference>
<dbReference type="GO" id="GO:0051539">
    <property type="term" value="F:4 iron, 4 sulfur cluster binding"/>
    <property type="evidence" value="ECO:0007669"/>
    <property type="project" value="UniProtKB-KW"/>
</dbReference>
<sequence>MDRNVPNLCEGRGEIVETEAPIKEVIEEIKESGGDAVKFCYQCGKCDTVCPWNKVRTFSMRKLIRQATFGLTEIENEEIWRCTTCGKCAQRCPRDVKQIQNMIALRRMATGYGVFPAAVKPVRTASAGLAGDGNPFGEERAKRAEWAKGLSVKTFEEGMEVLYFPGCYLSYDPRLKKVAAATANILNKAGVDFGILGTQENCCGESIRKTGNEELFKQLARENIKAFINNGVKKILVSSPHCYHTFKNEYPEFMVNFEVVHISQYLFQLINEGRLRISKEYGKKITYHDPCYLGRHNGIYDEPREVLKKIPGLELVELAESREDSLCCGMGGGRIWAETPKSERFANLRLEEAVGGGAEELVTACPYCITNFEDSRVVMNYDDVIQVKDITEVLQEVI</sequence>
<dbReference type="GO" id="GO:0016491">
    <property type="term" value="F:oxidoreductase activity"/>
    <property type="evidence" value="ECO:0007669"/>
    <property type="project" value="UniProtKB-KW"/>
</dbReference>
<dbReference type="Pfam" id="PF02754">
    <property type="entry name" value="CCG"/>
    <property type="match status" value="2"/>
</dbReference>
<dbReference type="Pfam" id="PF13183">
    <property type="entry name" value="Fer4_8"/>
    <property type="match status" value="1"/>
</dbReference>
<dbReference type="GO" id="GO:0005886">
    <property type="term" value="C:plasma membrane"/>
    <property type="evidence" value="ECO:0007669"/>
    <property type="project" value="TreeGrafter"/>
</dbReference>
<reference evidence="8" key="1">
    <citation type="submission" date="2018-02" db="EMBL/GenBank/DDBJ databases">
        <title>Genome sequence of Desulfocucumis palustris strain NAW-5.</title>
        <authorList>
            <person name="Watanabe M."/>
            <person name="Kojima H."/>
            <person name="Fukui M."/>
        </authorList>
    </citation>
    <scope>NUCLEOTIDE SEQUENCE [LARGE SCALE GENOMIC DNA]</scope>
    <source>
        <strain evidence="8">NAW-5</strain>
    </source>
</reference>
<evidence type="ECO:0000256" key="2">
    <source>
        <dbReference type="ARBA" id="ARBA00022723"/>
    </source>
</evidence>
<keyword evidence="3" id="KW-0560">Oxidoreductase</keyword>
<dbReference type="PANTHER" id="PTHR43255:SF1">
    <property type="entry name" value="IRON-SULFUR-BINDING OXIDOREDUCTASE FADF-RELATED"/>
    <property type="match status" value="1"/>
</dbReference>
<keyword evidence="5" id="KW-0411">Iron-sulfur</keyword>
<dbReference type="InterPro" id="IPR017896">
    <property type="entry name" value="4Fe4S_Fe-S-bd"/>
</dbReference>
<feature type="domain" description="4Fe-4S ferredoxin-type" evidence="6">
    <location>
        <begin position="70"/>
        <end position="102"/>
    </location>
</feature>
<gene>
    <name evidence="7" type="ORF">DCCM_3776</name>
</gene>
<proteinExistence type="predicted"/>
<evidence type="ECO:0000256" key="3">
    <source>
        <dbReference type="ARBA" id="ARBA00023002"/>
    </source>
</evidence>
<protein>
    <submittedName>
        <fullName evidence="7">Fe-S oxidoreductase</fullName>
    </submittedName>
</protein>
<dbReference type="GO" id="GO:0046872">
    <property type="term" value="F:metal ion binding"/>
    <property type="evidence" value="ECO:0007669"/>
    <property type="project" value="UniProtKB-KW"/>
</dbReference>
<evidence type="ECO:0000256" key="1">
    <source>
        <dbReference type="ARBA" id="ARBA00022485"/>
    </source>
</evidence>
<dbReference type="InterPro" id="IPR009051">
    <property type="entry name" value="Helical_ferredxn"/>
</dbReference>
<evidence type="ECO:0000313" key="8">
    <source>
        <dbReference type="Proteomes" id="UP000239549"/>
    </source>
</evidence>